<feature type="transmembrane region" description="Helical" evidence="1">
    <location>
        <begin position="154"/>
        <end position="175"/>
    </location>
</feature>
<proteinExistence type="predicted"/>
<accession>A0A6C0KQV3</accession>
<sequence>MSELDQIINSTRILQDIELAAAVSDLKKNPAQLQSFLQSQQNSVFNEIVSQKDNTFQKVYGDLNRAGKVQESVLMYDKRNKELINIQEQVFQNQKNSADAVMEDQSMAHRKHEMNEWSVGNKNDTLFVFSSLFIMLSGLLFITVLWRMSMLSSSLWVALGAPMILIFVLIVINRAQYTDILRNKRYWNKQIFEGKYGKVPLPLCPDLTNGISNAVGDLQSSIQSGITSAAQGLADASAVAARASSAMANSVAKNTASNAAPA</sequence>
<organism evidence="2">
    <name type="scientific">viral metagenome</name>
    <dbReference type="NCBI Taxonomy" id="1070528"/>
    <lineage>
        <taxon>unclassified sequences</taxon>
        <taxon>metagenomes</taxon>
        <taxon>organismal metagenomes</taxon>
    </lineage>
</organism>
<feature type="transmembrane region" description="Helical" evidence="1">
    <location>
        <begin position="126"/>
        <end position="148"/>
    </location>
</feature>
<name>A0A6C0KQV3_9ZZZZ</name>
<keyword evidence="1" id="KW-1133">Transmembrane helix</keyword>
<dbReference type="EMBL" id="MN740968">
    <property type="protein sequence ID" value="QHU20395.1"/>
    <property type="molecule type" value="Genomic_DNA"/>
</dbReference>
<evidence type="ECO:0000313" key="2">
    <source>
        <dbReference type="EMBL" id="QHU20395.1"/>
    </source>
</evidence>
<dbReference type="AlphaFoldDB" id="A0A6C0KQV3"/>
<keyword evidence="1" id="KW-0812">Transmembrane</keyword>
<evidence type="ECO:0000256" key="1">
    <source>
        <dbReference type="SAM" id="Phobius"/>
    </source>
</evidence>
<protein>
    <submittedName>
        <fullName evidence="2">Uncharacterized protein</fullName>
    </submittedName>
</protein>
<reference evidence="2" key="1">
    <citation type="journal article" date="2020" name="Nature">
        <title>Giant virus diversity and host interactions through global metagenomics.</title>
        <authorList>
            <person name="Schulz F."/>
            <person name="Roux S."/>
            <person name="Paez-Espino D."/>
            <person name="Jungbluth S."/>
            <person name="Walsh D.A."/>
            <person name="Denef V.J."/>
            <person name="McMahon K.D."/>
            <person name="Konstantinidis K.T."/>
            <person name="Eloe-Fadrosh E.A."/>
            <person name="Kyrpides N.C."/>
            <person name="Woyke T."/>
        </authorList>
    </citation>
    <scope>NUCLEOTIDE SEQUENCE</scope>
    <source>
        <strain evidence="2">GVMAG-S-3300013093-109</strain>
    </source>
</reference>
<keyword evidence="1" id="KW-0472">Membrane</keyword>